<gene>
    <name evidence="1" type="ORF">L1987_50108</name>
</gene>
<reference evidence="2" key="1">
    <citation type="journal article" date="2022" name="Mol. Ecol. Resour.">
        <title>The genomes of chicory, endive, great burdock and yacon provide insights into Asteraceae palaeo-polyploidization history and plant inulin production.</title>
        <authorList>
            <person name="Fan W."/>
            <person name="Wang S."/>
            <person name="Wang H."/>
            <person name="Wang A."/>
            <person name="Jiang F."/>
            <person name="Liu H."/>
            <person name="Zhao H."/>
            <person name="Xu D."/>
            <person name="Zhang Y."/>
        </authorList>
    </citation>
    <scope>NUCLEOTIDE SEQUENCE [LARGE SCALE GENOMIC DNA]</scope>
    <source>
        <strain evidence="2">cv. Yunnan</strain>
    </source>
</reference>
<comment type="caution">
    <text evidence="1">The sequence shown here is derived from an EMBL/GenBank/DDBJ whole genome shotgun (WGS) entry which is preliminary data.</text>
</comment>
<dbReference type="Proteomes" id="UP001056120">
    <property type="component" value="Linkage Group LG16"/>
</dbReference>
<organism evidence="1 2">
    <name type="scientific">Smallanthus sonchifolius</name>
    <dbReference type="NCBI Taxonomy" id="185202"/>
    <lineage>
        <taxon>Eukaryota</taxon>
        <taxon>Viridiplantae</taxon>
        <taxon>Streptophyta</taxon>
        <taxon>Embryophyta</taxon>
        <taxon>Tracheophyta</taxon>
        <taxon>Spermatophyta</taxon>
        <taxon>Magnoliopsida</taxon>
        <taxon>eudicotyledons</taxon>
        <taxon>Gunneridae</taxon>
        <taxon>Pentapetalae</taxon>
        <taxon>asterids</taxon>
        <taxon>campanulids</taxon>
        <taxon>Asterales</taxon>
        <taxon>Asteraceae</taxon>
        <taxon>Asteroideae</taxon>
        <taxon>Heliantheae alliance</taxon>
        <taxon>Millerieae</taxon>
        <taxon>Smallanthus</taxon>
    </lineage>
</organism>
<keyword evidence="2" id="KW-1185">Reference proteome</keyword>
<proteinExistence type="predicted"/>
<protein>
    <submittedName>
        <fullName evidence="1">Uncharacterized protein</fullName>
    </submittedName>
</protein>
<dbReference type="EMBL" id="CM042033">
    <property type="protein sequence ID" value="KAI3775529.1"/>
    <property type="molecule type" value="Genomic_DNA"/>
</dbReference>
<evidence type="ECO:0000313" key="1">
    <source>
        <dbReference type="EMBL" id="KAI3775529.1"/>
    </source>
</evidence>
<sequence length="1160" mass="127369">MTPVIPSSTSSISLIPGCTFDTIKTKKGRIKCCNLKRLTRRTLRSQDCVLPLSTSFRLFPHIRTYGSHHKPRFGVASATGVDVDVTAEQADQSDPVSDQVSSQTSEPTSTVDKSKQRSRPARKSEMPPVKNEELVPGATFTGKVRSIQPFGAFVDFGAFTDGLVHVSRLSDSYVKDVANVVSVGQEVKVKLVEANIETGRIALTMRESEPAAGGETSRPPRKTGQKSNQRRDRDEGRKSTKFVKGQELEGTVKNLTRSGAFINLPEGEEGFLPSTEEADEGFGSLMGDGSSLEIGQEVKVRVLRIARGQVTLTMKKDDDNKDLDSKLQGKVFTATNPFLVAFRKNKDIALFLDDREKVEGGNVKISSETDTQPSVEETKIAEPEEDEKVEAVSDEVVKDEIVSPETEDDEKVKAVSDEVKDETVAPETEDDEKVKAVSDEEVKDEIVAPETEDDEKVKAVSDEEVKDETVAPETEVDEKVKAVSDEEVKDEIVAPETDDEKVKAVSDEEVKDEIVAPETEDDEKVKAVSDEKVEDEIVSSEEQVEIPEETSSITSSSEQVDAPVTEASGADEDVKVEPVPEEITSEEKVEVPEETTNSSEQVPTLENVIEDEVEPVSDENGSSITSEEENVDMPEETSSITGSIEQDAPVIEENVTEDAEIPPATLAAEVVENQIEEPETNVQVDAEVPVENKKVEVATQPAATEATTKATISPALVKQLREETGAGMMDCKKALAETEGDLVKAQEYLRKKGLASADKKSSRATAKGRIGSYIHDSRIGVLIEVNCETDFVSRGDIFKELVNDLAMQVAACPQVQYLVPEDVPKETIEKEKEIEMQKEDLLSKPEQFRSKIVDGRIKKRLDELALLEQAYIKNDKVVVKDFIKSTIATIGENIKVKRFVRFNLGEGLEKKTQDFAAEVAAQTTAKKVSAPTEPQPAATETVKTVDEAPKTTISAALVKQLREETGAGMMDCKKALSETGGDIEKAQEYLRKKGLSTADKKSARLAAEGRIGSYIHDSRIGVLIEVNCETDFVGRSEKFKELVDDLAMQVVACPKVEYVSVEDIPESIVNKEKDIEMQREDILSKPENIRAKIVDGRVSKRLGELALLEQPFLKDDSVLVKDFVKQTVAAIGENIKVRRFVRFTLGESSESKPEETETES</sequence>
<reference evidence="1 2" key="2">
    <citation type="journal article" date="2022" name="Mol. Ecol. Resour.">
        <title>The genomes of chicory, endive, great burdock and yacon provide insights into Asteraceae paleo-polyploidization history and plant inulin production.</title>
        <authorList>
            <person name="Fan W."/>
            <person name="Wang S."/>
            <person name="Wang H."/>
            <person name="Wang A."/>
            <person name="Jiang F."/>
            <person name="Liu H."/>
            <person name="Zhao H."/>
            <person name="Xu D."/>
            <person name="Zhang Y."/>
        </authorList>
    </citation>
    <scope>NUCLEOTIDE SEQUENCE [LARGE SCALE GENOMIC DNA]</scope>
    <source>
        <strain evidence="2">cv. Yunnan</strain>
        <tissue evidence="1">Leaves</tissue>
    </source>
</reference>
<evidence type="ECO:0000313" key="2">
    <source>
        <dbReference type="Proteomes" id="UP001056120"/>
    </source>
</evidence>
<name>A0ACB9FWB5_9ASTR</name>
<accession>A0ACB9FWB5</accession>